<dbReference type="InterPro" id="IPR016162">
    <property type="entry name" value="Ald_DH_N"/>
</dbReference>
<dbReference type="FunFam" id="3.40.605.10:FF:000026">
    <property type="entry name" value="Aldehyde dehydrogenase, putative"/>
    <property type="match status" value="1"/>
</dbReference>
<comment type="caution">
    <text evidence="7">The sequence shown here is derived from an EMBL/GenBank/DDBJ whole genome shotgun (WGS) entry which is preliminary data.</text>
</comment>
<dbReference type="CDD" id="cd07091">
    <property type="entry name" value="ALDH_F1-2_Ald2-like"/>
    <property type="match status" value="1"/>
</dbReference>
<comment type="similarity">
    <text evidence="1 4">Belongs to the aldehyde dehydrogenase family.</text>
</comment>
<dbReference type="OrthoDB" id="310895at2759"/>
<dbReference type="PROSITE" id="PS00687">
    <property type="entry name" value="ALDEHYDE_DEHYDR_GLU"/>
    <property type="match status" value="1"/>
</dbReference>
<feature type="region of interest" description="Disordered" evidence="5">
    <location>
        <begin position="1"/>
        <end position="21"/>
    </location>
</feature>
<evidence type="ECO:0000256" key="2">
    <source>
        <dbReference type="ARBA" id="ARBA00023002"/>
    </source>
</evidence>
<dbReference type="Gene3D" id="3.40.309.10">
    <property type="entry name" value="Aldehyde Dehydrogenase, Chain A, domain 2"/>
    <property type="match status" value="1"/>
</dbReference>
<feature type="active site" evidence="3">
    <location>
        <position position="275"/>
    </location>
</feature>
<dbReference type="FunFam" id="3.40.605.10:FF:000001">
    <property type="entry name" value="Aldehyde dehydrogenase 1"/>
    <property type="match status" value="1"/>
</dbReference>
<proteinExistence type="inferred from homology"/>
<evidence type="ECO:0000313" key="7">
    <source>
        <dbReference type="EMBL" id="TPX73069.1"/>
    </source>
</evidence>
<dbReference type="EMBL" id="QEAP01000211">
    <property type="protein sequence ID" value="TPX73069.1"/>
    <property type="molecule type" value="Genomic_DNA"/>
</dbReference>
<evidence type="ECO:0000256" key="3">
    <source>
        <dbReference type="PROSITE-ProRule" id="PRU10007"/>
    </source>
</evidence>
<feature type="compositionally biased region" description="Polar residues" evidence="5">
    <location>
        <begin position="12"/>
        <end position="21"/>
    </location>
</feature>
<keyword evidence="8" id="KW-1185">Reference proteome</keyword>
<feature type="domain" description="Aldehyde dehydrogenase" evidence="6">
    <location>
        <begin position="40"/>
        <end position="496"/>
    </location>
</feature>
<dbReference type="Pfam" id="PF00171">
    <property type="entry name" value="Aldedh"/>
    <property type="match status" value="1"/>
</dbReference>
<dbReference type="Proteomes" id="UP000320333">
    <property type="component" value="Unassembled WGS sequence"/>
</dbReference>
<reference evidence="7 8" key="1">
    <citation type="journal article" date="2019" name="Sci. Rep.">
        <title>Comparative genomics of chytrid fungi reveal insights into the obligate biotrophic and pathogenic lifestyle of Synchytrium endobioticum.</title>
        <authorList>
            <person name="van de Vossenberg B.T.L.H."/>
            <person name="Warris S."/>
            <person name="Nguyen H.D.T."/>
            <person name="van Gent-Pelzer M.P.E."/>
            <person name="Joly D.L."/>
            <person name="van de Geest H.C."/>
            <person name="Bonants P.J.M."/>
            <person name="Smith D.S."/>
            <person name="Levesque C.A."/>
            <person name="van der Lee T.A.J."/>
        </authorList>
    </citation>
    <scope>NUCLEOTIDE SEQUENCE [LARGE SCALE GENOMIC DNA]</scope>
    <source>
        <strain evidence="7 8">CBS 675.73</strain>
    </source>
</reference>
<organism evidence="7 8">
    <name type="scientific">Chytriomyces confervae</name>
    <dbReference type="NCBI Taxonomy" id="246404"/>
    <lineage>
        <taxon>Eukaryota</taxon>
        <taxon>Fungi</taxon>
        <taxon>Fungi incertae sedis</taxon>
        <taxon>Chytridiomycota</taxon>
        <taxon>Chytridiomycota incertae sedis</taxon>
        <taxon>Chytridiomycetes</taxon>
        <taxon>Chytridiales</taxon>
        <taxon>Chytriomycetaceae</taxon>
        <taxon>Chytriomyces</taxon>
    </lineage>
</organism>
<gene>
    <name evidence="7" type="ORF">CcCBS67573_g05668</name>
</gene>
<accession>A0A507F9R4</accession>
<evidence type="ECO:0000256" key="5">
    <source>
        <dbReference type="SAM" id="MobiDB-lite"/>
    </source>
</evidence>
<evidence type="ECO:0000313" key="8">
    <source>
        <dbReference type="Proteomes" id="UP000320333"/>
    </source>
</evidence>
<evidence type="ECO:0000256" key="4">
    <source>
        <dbReference type="RuleBase" id="RU003345"/>
    </source>
</evidence>
<evidence type="ECO:0000256" key="1">
    <source>
        <dbReference type="ARBA" id="ARBA00009986"/>
    </source>
</evidence>
<dbReference type="InterPro" id="IPR015590">
    <property type="entry name" value="Aldehyde_DH_dom"/>
</dbReference>
<dbReference type="PANTHER" id="PTHR11699">
    <property type="entry name" value="ALDEHYDE DEHYDROGENASE-RELATED"/>
    <property type="match status" value="1"/>
</dbReference>
<dbReference type="SUPFAM" id="SSF53720">
    <property type="entry name" value="ALDH-like"/>
    <property type="match status" value="1"/>
</dbReference>
<keyword evidence="2 4" id="KW-0560">Oxidoreductase</keyword>
<dbReference type="FunFam" id="3.40.309.10:FF:000012">
    <property type="entry name" value="Betaine aldehyde dehydrogenase"/>
    <property type="match status" value="1"/>
</dbReference>
<dbReference type="Gene3D" id="3.40.605.10">
    <property type="entry name" value="Aldehyde Dehydrogenase, Chain A, domain 1"/>
    <property type="match status" value="1"/>
</dbReference>
<name>A0A507F9R4_9FUNG</name>
<sequence>MSNGKRKATASGAESISIQHESGRSFTDQPVGLFIGNEFVPSISGKTFPTYDPATGKEIARVFEADVQDVDAAVSAAKIAFKGWSRTAPLQRGKLLFKLADLIERDIDQLAAIESLDQGKPFNVARDDDLTQIINDIRYFAGFAEKIDGRVINIDTESHVYTRAEPFGVCGQIIPWNFPLMMFAKFAPAVISGNTVVVKTSEKTPLSALKFCQLIVEAEFPAGVINVVSGFGSVAGNALASHMDVRMIAFTGSTATGRRIMTAAAESNLKKVLLELGGKSPAIVFDDANLDAAAIQCTSGYSYNSGQVCCASTRILVQESVHDSFVAKLKDTAKALQIGAAFDEKPDVGPIVDQIQFERVMGFLEAGKKEGARIAYGGHRVRDEGYFISPTIFTDVREDMKIVKEEIFGPVVCVSKFKTMEEAIEMANDTTYGLGASVYTTSLSTAHRMASDIQAGTVWVNCSSMAGSAIPFGGFKQSGVGRDNGIEAIHEYTQIKA</sequence>
<evidence type="ECO:0000259" key="6">
    <source>
        <dbReference type="Pfam" id="PF00171"/>
    </source>
</evidence>
<dbReference type="AlphaFoldDB" id="A0A507F9R4"/>
<dbReference type="STRING" id="246404.A0A507F9R4"/>
<protein>
    <recommendedName>
        <fullName evidence="6">Aldehyde dehydrogenase domain-containing protein</fullName>
    </recommendedName>
</protein>
<dbReference type="InterPro" id="IPR016163">
    <property type="entry name" value="Ald_DH_C"/>
</dbReference>
<dbReference type="GO" id="GO:0004030">
    <property type="term" value="F:aldehyde dehydrogenase [NAD(P)+] activity"/>
    <property type="evidence" value="ECO:0007669"/>
    <property type="project" value="UniProtKB-ARBA"/>
</dbReference>
<dbReference type="InterPro" id="IPR016161">
    <property type="entry name" value="Ald_DH/histidinol_DH"/>
</dbReference>
<dbReference type="InterPro" id="IPR029510">
    <property type="entry name" value="Ald_DH_CS_GLU"/>
</dbReference>